<feature type="transmembrane region" description="Helical" evidence="1">
    <location>
        <begin position="181"/>
        <end position="201"/>
    </location>
</feature>
<keyword evidence="1" id="KW-0472">Membrane</keyword>
<dbReference type="AlphaFoldDB" id="A0A4Q7NVM8"/>
<evidence type="ECO:0000256" key="1">
    <source>
        <dbReference type="SAM" id="Phobius"/>
    </source>
</evidence>
<feature type="domain" description="GGDEF" evidence="3">
    <location>
        <begin position="345"/>
        <end position="485"/>
    </location>
</feature>
<comment type="caution">
    <text evidence="4">The sequence shown here is derived from an EMBL/GenBank/DDBJ whole genome shotgun (WGS) entry which is preliminary data.</text>
</comment>
<dbReference type="InterPro" id="IPR000160">
    <property type="entry name" value="GGDEF_dom"/>
</dbReference>
<dbReference type="Pfam" id="PF00990">
    <property type="entry name" value="GGDEF"/>
    <property type="match status" value="1"/>
</dbReference>
<accession>A0A4Q7NVM8</accession>
<dbReference type="PANTHER" id="PTHR46663">
    <property type="entry name" value="DIGUANYLATE CYCLASE DGCT-RELATED"/>
    <property type="match status" value="1"/>
</dbReference>
<proteinExistence type="predicted"/>
<protein>
    <submittedName>
        <fullName evidence="4">Diguanylate cyclase (GGDEF)-like protein</fullName>
    </submittedName>
</protein>
<reference evidence="4 5" key="1">
    <citation type="submission" date="2019-02" db="EMBL/GenBank/DDBJ databases">
        <title>Genomic Encyclopedia of Type Strains, Phase IV (KMG-IV): sequencing the most valuable type-strain genomes for metagenomic binning, comparative biology and taxonomic classification.</title>
        <authorList>
            <person name="Goeker M."/>
        </authorList>
    </citation>
    <scope>NUCLEOTIDE SEQUENCE [LARGE SCALE GENOMIC DNA]</scope>
    <source>
        <strain evidence="4 5">DSM 45622</strain>
    </source>
</reference>
<sequence>MHAVLPLGALAAAACLAASPGRATALDSMVVLSVVGALLVEAGTRLHQPDLRRLWRQVVLALVLLTVANATATVPAGSPLSGLAGRLDLLCNALGWLLFFAAAVQVVLRHATHDPGGVTDAAITGAVASGVLWTVLLSPRLRAAGVPTGAQAYDLVIVTLVCMTLGALVQLARTCPAARPSLAYLTTATAVSLGGEVAWPLTAPATSDTPPGWVFLLFEAGYLAVGAAALHPSTVHLGTPGRAVEQRLTTPRLVALGAALGAAPLFAGVRQLLALPADGVQLLVGTTAVVPLVLARVAQIARERAQAEAQLAHRASHDGLTGLLGRGTAIARLEALLPAAAASGVPVAVLFLDLDGFKQVNDLHGHLRGDELLVAVATRLRGWARTDDVLARLGGDEFLVVAPLPHGAGTGEALELAAGLRALVSRPGLLPDLPGVGVGASVGCAVAQPGGGLDADALIAAADTGMYADKATRRRRRGEVPAQQRAAG</sequence>
<feature type="signal peptide" evidence="2">
    <location>
        <begin position="1"/>
        <end position="25"/>
    </location>
</feature>
<feature type="transmembrane region" description="Helical" evidence="1">
    <location>
        <begin position="150"/>
        <end position="169"/>
    </location>
</feature>
<feature type="transmembrane region" description="Helical" evidence="1">
    <location>
        <begin position="279"/>
        <end position="298"/>
    </location>
</feature>
<feature type="transmembrane region" description="Helical" evidence="1">
    <location>
        <begin position="120"/>
        <end position="138"/>
    </location>
</feature>
<dbReference type="EMBL" id="SGXD01000001">
    <property type="protein sequence ID" value="RZS91247.1"/>
    <property type="molecule type" value="Genomic_DNA"/>
</dbReference>
<keyword evidence="1" id="KW-1133">Transmembrane helix</keyword>
<feature type="chain" id="PRO_5020962440" evidence="2">
    <location>
        <begin position="26"/>
        <end position="488"/>
    </location>
</feature>
<feature type="transmembrane region" description="Helical" evidence="1">
    <location>
        <begin position="58"/>
        <end position="77"/>
    </location>
</feature>
<dbReference type="CDD" id="cd01949">
    <property type="entry name" value="GGDEF"/>
    <property type="match status" value="1"/>
</dbReference>
<organism evidence="4 5">
    <name type="scientific">Motilibacter rhizosphaerae</name>
    <dbReference type="NCBI Taxonomy" id="598652"/>
    <lineage>
        <taxon>Bacteria</taxon>
        <taxon>Bacillati</taxon>
        <taxon>Actinomycetota</taxon>
        <taxon>Actinomycetes</taxon>
        <taxon>Motilibacterales</taxon>
        <taxon>Motilibacteraceae</taxon>
        <taxon>Motilibacter</taxon>
    </lineage>
</organism>
<dbReference type="OrthoDB" id="3278283at2"/>
<feature type="transmembrane region" description="Helical" evidence="1">
    <location>
        <begin position="89"/>
        <end position="108"/>
    </location>
</feature>
<evidence type="ECO:0000313" key="5">
    <source>
        <dbReference type="Proteomes" id="UP000293638"/>
    </source>
</evidence>
<name>A0A4Q7NVM8_9ACTN</name>
<gene>
    <name evidence="4" type="ORF">EV189_0483</name>
</gene>
<dbReference type="PANTHER" id="PTHR46663:SF2">
    <property type="entry name" value="GGDEF DOMAIN-CONTAINING PROTEIN"/>
    <property type="match status" value="1"/>
</dbReference>
<dbReference type="SMART" id="SM00267">
    <property type="entry name" value="GGDEF"/>
    <property type="match status" value="1"/>
</dbReference>
<dbReference type="Gene3D" id="3.30.70.270">
    <property type="match status" value="1"/>
</dbReference>
<dbReference type="Proteomes" id="UP000293638">
    <property type="component" value="Unassembled WGS sequence"/>
</dbReference>
<feature type="transmembrane region" description="Helical" evidence="1">
    <location>
        <begin position="253"/>
        <end position="273"/>
    </location>
</feature>
<dbReference type="NCBIfam" id="TIGR00254">
    <property type="entry name" value="GGDEF"/>
    <property type="match status" value="1"/>
</dbReference>
<feature type="transmembrane region" description="Helical" evidence="1">
    <location>
        <begin position="28"/>
        <end position="46"/>
    </location>
</feature>
<keyword evidence="1" id="KW-0812">Transmembrane</keyword>
<keyword evidence="2" id="KW-0732">Signal</keyword>
<evidence type="ECO:0000313" key="4">
    <source>
        <dbReference type="EMBL" id="RZS91247.1"/>
    </source>
</evidence>
<evidence type="ECO:0000256" key="2">
    <source>
        <dbReference type="SAM" id="SignalP"/>
    </source>
</evidence>
<dbReference type="RefSeq" id="WP_130491340.1">
    <property type="nucleotide sequence ID" value="NZ_SGXD01000001.1"/>
</dbReference>
<dbReference type="InterPro" id="IPR043128">
    <property type="entry name" value="Rev_trsase/Diguanyl_cyclase"/>
</dbReference>
<evidence type="ECO:0000259" key="3">
    <source>
        <dbReference type="PROSITE" id="PS50887"/>
    </source>
</evidence>
<dbReference type="SUPFAM" id="SSF55073">
    <property type="entry name" value="Nucleotide cyclase"/>
    <property type="match status" value="1"/>
</dbReference>
<dbReference type="PROSITE" id="PS50887">
    <property type="entry name" value="GGDEF"/>
    <property type="match status" value="1"/>
</dbReference>
<dbReference type="InterPro" id="IPR029787">
    <property type="entry name" value="Nucleotide_cyclase"/>
</dbReference>
<feature type="transmembrane region" description="Helical" evidence="1">
    <location>
        <begin position="213"/>
        <end position="232"/>
    </location>
</feature>
<keyword evidence="5" id="KW-1185">Reference proteome</keyword>
<dbReference type="InterPro" id="IPR052163">
    <property type="entry name" value="DGC-Regulatory_Protein"/>
</dbReference>